<sequence length="128" mass="14402">MGDEQPGKYFFLCFMSLPAELREMVYSAKFEGLPEEIIVSTHMPNTLAIARFAKLLPAICYTNRTIFNESVPVLFRERTITLSRNGVTVLGDLLKSIPNQHGFRAITSLEFGSGTMRQYKTPLPKVKG</sequence>
<dbReference type="AlphaFoldDB" id="A0A6A5UAR2"/>
<organism evidence="1 2">
    <name type="scientific">Byssothecium circinans</name>
    <dbReference type="NCBI Taxonomy" id="147558"/>
    <lineage>
        <taxon>Eukaryota</taxon>
        <taxon>Fungi</taxon>
        <taxon>Dikarya</taxon>
        <taxon>Ascomycota</taxon>
        <taxon>Pezizomycotina</taxon>
        <taxon>Dothideomycetes</taxon>
        <taxon>Pleosporomycetidae</taxon>
        <taxon>Pleosporales</taxon>
        <taxon>Massarineae</taxon>
        <taxon>Massarinaceae</taxon>
        <taxon>Byssothecium</taxon>
    </lineage>
</organism>
<dbReference type="OrthoDB" id="3800967at2759"/>
<gene>
    <name evidence="1" type="ORF">CC80DRAFT_267393</name>
</gene>
<evidence type="ECO:0000313" key="1">
    <source>
        <dbReference type="EMBL" id="KAF1960922.1"/>
    </source>
</evidence>
<name>A0A6A5UAR2_9PLEO</name>
<dbReference type="Proteomes" id="UP000800035">
    <property type="component" value="Unassembled WGS sequence"/>
</dbReference>
<reference evidence="1" key="1">
    <citation type="journal article" date="2020" name="Stud. Mycol.">
        <title>101 Dothideomycetes genomes: a test case for predicting lifestyles and emergence of pathogens.</title>
        <authorList>
            <person name="Haridas S."/>
            <person name="Albert R."/>
            <person name="Binder M."/>
            <person name="Bloem J."/>
            <person name="Labutti K."/>
            <person name="Salamov A."/>
            <person name="Andreopoulos B."/>
            <person name="Baker S."/>
            <person name="Barry K."/>
            <person name="Bills G."/>
            <person name="Bluhm B."/>
            <person name="Cannon C."/>
            <person name="Castanera R."/>
            <person name="Culley D."/>
            <person name="Daum C."/>
            <person name="Ezra D."/>
            <person name="Gonzalez J."/>
            <person name="Henrissat B."/>
            <person name="Kuo A."/>
            <person name="Liang C."/>
            <person name="Lipzen A."/>
            <person name="Lutzoni F."/>
            <person name="Magnuson J."/>
            <person name="Mondo S."/>
            <person name="Nolan M."/>
            <person name="Ohm R."/>
            <person name="Pangilinan J."/>
            <person name="Park H.-J."/>
            <person name="Ramirez L."/>
            <person name="Alfaro M."/>
            <person name="Sun H."/>
            <person name="Tritt A."/>
            <person name="Yoshinaga Y."/>
            <person name="Zwiers L.-H."/>
            <person name="Turgeon B."/>
            <person name="Goodwin S."/>
            <person name="Spatafora J."/>
            <person name="Crous P."/>
            <person name="Grigoriev I."/>
        </authorList>
    </citation>
    <scope>NUCLEOTIDE SEQUENCE</scope>
    <source>
        <strain evidence="1">CBS 675.92</strain>
    </source>
</reference>
<dbReference type="EMBL" id="ML976982">
    <property type="protein sequence ID" value="KAF1960922.1"/>
    <property type="molecule type" value="Genomic_DNA"/>
</dbReference>
<keyword evidence="2" id="KW-1185">Reference proteome</keyword>
<protein>
    <submittedName>
        <fullName evidence="1">Uncharacterized protein</fullName>
    </submittedName>
</protein>
<evidence type="ECO:0000313" key="2">
    <source>
        <dbReference type="Proteomes" id="UP000800035"/>
    </source>
</evidence>
<accession>A0A6A5UAR2</accession>
<proteinExistence type="predicted"/>